<evidence type="ECO:0000313" key="2">
    <source>
        <dbReference type="Proteomes" id="UP000805193"/>
    </source>
</evidence>
<proteinExistence type="predicted"/>
<evidence type="ECO:0000313" key="1">
    <source>
        <dbReference type="EMBL" id="KAG0422470.1"/>
    </source>
</evidence>
<keyword evidence="2" id="KW-1185">Reference proteome</keyword>
<dbReference type="EMBL" id="JABSTQ010010224">
    <property type="protein sequence ID" value="KAG0422470.1"/>
    <property type="molecule type" value="Genomic_DNA"/>
</dbReference>
<sequence length="404" mass="45754">MKSLKRKLKQDVNPALVNIGECTLHKVHNAFAKGINAFGDNVESALLDAYHFFKNSAVRSATLKTNQKCLGLPDGVLLRHVSSRWLTLGPALERFIEQYPALKAIILHGESGRSDGTIYKRLQENLGKKDFLPKAIFLRNVADLFVDFLTMFQRSEPLLHILYQEMVSLVKKILGRFLRVEVYRDLTGEELKSLDVERSANWKQVVEVGGDTETAISDWTAEEKKLFRLGARSFYMKAVSYLISKLPFDNVVLRDFKFLHPSIIQEEASVVALRNLAQQVPQVIAPTQVSTLMDEFTLISTEALHCDPHERLDEVWVRIFSLKNEDGAPRYGQDASRVQIKPELIKAVKSSYKCYQERLAAEDQPAAKKSKRDEDESTRAPGNTLNKSSAHTVSGQMRRRPPCP</sequence>
<dbReference type="Proteomes" id="UP000805193">
    <property type="component" value="Unassembled WGS sequence"/>
</dbReference>
<comment type="caution">
    <text evidence="1">The sequence shown here is derived from an EMBL/GenBank/DDBJ whole genome shotgun (WGS) entry which is preliminary data.</text>
</comment>
<accession>A0AC60PNA7</accession>
<reference evidence="1 2" key="1">
    <citation type="journal article" date="2020" name="Cell">
        <title>Large-Scale Comparative Analyses of Tick Genomes Elucidate Their Genetic Diversity and Vector Capacities.</title>
        <authorList>
            <consortium name="Tick Genome and Microbiome Consortium (TIGMIC)"/>
            <person name="Jia N."/>
            <person name="Wang J."/>
            <person name="Shi W."/>
            <person name="Du L."/>
            <person name="Sun Y."/>
            <person name="Zhan W."/>
            <person name="Jiang J.F."/>
            <person name="Wang Q."/>
            <person name="Zhang B."/>
            <person name="Ji P."/>
            <person name="Bell-Sakyi L."/>
            <person name="Cui X.M."/>
            <person name="Yuan T.T."/>
            <person name="Jiang B.G."/>
            <person name="Yang W.F."/>
            <person name="Lam T.T."/>
            <person name="Chang Q.C."/>
            <person name="Ding S.J."/>
            <person name="Wang X.J."/>
            <person name="Zhu J.G."/>
            <person name="Ruan X.D."/>
            <person name="Zhao L."/>
            <person name="Wei J.T."/>
            <person name="Ye R.Z."/>
            <person name="Que T.C."/>
            <person name="Du C.H."/>
            <person name="Zhou Y.H."/>
            <person name="Cheng J.X."/>
            <person name="Dai P.F."/>
            <person name="Guo W.B."/>
            <person name="Han X.H."/>
            <person name="Huang E.J."/>
            <person name="Li L.F."/>
            <person name="Wei W."/>
            <person name="Gao Y.C."/>
            <person name="Liu J.Z."/>
            <person name="Shao H.Z."/>
            <person name="Wang X."/>
            <person name="Wang C.C."/>
            <person name="Yang T.C."/>
            <person name="Huo Q.B."/>
            <person name="Li W."/>
            <person name="Chen H.Y."/>
            <person name="Chen S.E."/>
            <person name="Zhou L.G."/>
            <person name="Ni X.B."/>
            <person name="Tian J.H."/>
            <person name="Sheng Y."/>
            <person name="Liu T."/>
            <person name="Pan Y.S."/>
            <person name="Xia L.Y."/>
            <person name="Li J."/>
            <person name="Zhao F."/>
            <person name="Cao W.C."/>
        </authorList>
    </citation>
    <scope>NUCLEOTIDE SEQUENCE [LARGE SCALE GENOMIC DNA]</scope>
    <source>
        <strain evidence="1">Iper-2018</strain>
    </source>
</reference>
<gene>
    <name evidence="1" type="ORF">HPB47_001697</name>
</gene>
<organism evidence="1 2">
    <name type="scientific">Ixodes persulcatus</name>
    <name type="common">Taiga tick</name>
    <dbReference type="NCBI Taxonomy" id="34615"/>
    <lineage>
        <taxon>Eukaryota</taxon>
        <taxon>Metazoa</taxon>
        <taxon>Ecdysozoa</taxon>
        <taxon>Arthropoda</taxon>
        <taxon>Chelicerata</taxon>
        <taxon>Arachnida</taxon>
        <taxon>Acari</taxon>
        <taxon>Parasitiformes</taxon>
        <taxon>Ixodida</taxon>
        <taxon>Ixodoidea</taxon>
        <taxon>Ixodidae</taxon>
        <taxon>Ixodinae</taxon>
        <taxon>Ixodes</taxon>
    </lineage>
</organism>
<name>A0AC60PNA7_IXOPE</name>
<protein>
    <submittedName>
        <fullName evidence="1">Uncharacterized protein</fullName>
    </submittedName>
</protein>